<reference evidence="1" key="1">
    <citation type="submission" date="2022-09" db="EMBL/GenBank/DDBJ databases">
        <title>genome sequence of Deinococcus rubellus.</title>
        <authorList>
            <person name="Srinivasan S."/>
        </authorList>
    </citation>
    <scope>NUCLEOTIDE SEQUENCE</scope>
    <source>
        <strain evidence="1">Ant6</strain>
    </source>
</reference>
<dbReference type="Pfam" id="PF07609">
    <property type="entry name" value="DUF1572"/>
    <property type="match status" value="1"/>
</dbReference>
<dbReference type="Gene3D" id="1.20.120.450">
    <property type="entry name" value="dinb family like domain"/>
    <property type="match status" value="1"/>
</dbReference>
<accession>A0ABY5YI71</accession>
<name>A0ABY5YI71_9DEIO</name>
<protein>
    <submittedName>
        <fullName evidence="1">DUF1572 domain-containing protein</fullName>
    </submittedName>
</protein>
<keyword evidence="2" id="KW-1185">Reference proteome</keyword>
<sequence length="187" mass="20629">MPDTQSDVAHLYLTDVRTRMRNLKALGEGALVQLTEADWHTVLSDGGNSAAVLVQHLSGNMHSRWNGLRHGYQAGLDGETAGRNRDAEFEDGKLSADKLRGVWDGGWAVFLETLDHLSPADLTRTLSIRGETHTILEAVQRQVMHYSGHIYQLVLLVKTLRGDGWQTLSIGRGGSAAFNASMREKRP</sequence>
<dbReference type="RefSeq" id="WP_260559774.1">
    <property type="nucleotide sequence ID" value="NZ_BAABEC010000180.1"/>
</dbReference>
<dbReference type="EMBL" id="CP104213">
    <property type="protein sequence ID" value="UWX63488.1"/>
    <property type="molecule type" value="Genomic_DNA"/>
</dbReference>
<dbReference type="InterPro" id="IPR011466">
    <property type="entry name" value="DUF1572"/>
</dbReference>
<evidence type="ECO:0000313" key="1">
    <source>
        <dbReference type="EMBL" id="UWX63488.1"/>
    </source>
</evidence>
<evidence type="ECO:0000313" key="2">
    <source>
        <dbReference type="Proteomes" id="UP001060261"/>
    </source>
</evidence>
<dbReference type="SUPFAM" id="SSF109854">
    <property type="entry name" value="DinB/YfiT-like putative metalloenzymes"/>
    <property type="match status" value="1"/>
</dbReference>
<dbReference type="Proteomes" id="UP001060261">
    <property type="component" value="Chromosome"/>
</dbReference>
<dbReference type="InterPro" id="IPR034660">
    <property type="entry name" value="DinB/YfiT-like"/>
</dbReference>
<organism evidence="1 2">
    <name type="scientific">Deinococcus rubellus</name>
    <dbReference type="NCBI Taxonomy" id="1889240"/>
    <lineage>
        <taxon>Bacteria</taxon>
        <taxon>Thermotogati</taxon>
        <taxon>Deinococcota</taxon>
        <taxon>Deinococci</taxon>
        <taxon>Deinococcales</taxon>
        <taxon>Deinococcaceae</taxon>
        <taxon>Deinococcus</taxon>
    </lineage>
</organism>
<proteinExistence type="predicted"/>
<gene>
    <name evidence="1" type="ORF">N0D28_12150</name>
</gene>